<evidence type="ECO:0000256" key="7">
    <source>
        <dbReference type="ARBA" id="ARBA00023016"/>
    </source>
</evidence>
<dbReference type="SUPFAM" id="SSF54786">
    <property type="entry name" value="YcfA/nrd intein domain"/>
    <property type="match status" value="1"/>
</dbReference>
<evidence type="ECO:0000256" key="2">
    <source>
        <dbReference type="ARBA" id="ARBA00022649"/>
    </source>
</evidence>
<evidence type="ECO:0000256" key="5">
    <source>
        <dbReference type="ARBA" id="ARBA00022801"/>
    </source>
</evidence>
<reference evidence="8 9" key="1">
    <citation type="journal article" date="2023" name="Access Microbiol">
        <title>The genome of a steinernematid-associated Pseudomonas piscis bacterium encodes the biosynthesis of insect toxins.</title>
        <authorList>
            <person name="Awori R.M."/>
            <person name="Hendre P."/>
            <person name="Amugune N.O."/>
        </authorList>
    </citation>
    <scope>NUCLEOTIDE SEQUENCE [LARGE SCALE GENOMIC DNA]</scope>
    <source>
        <strain evidence="8 9">97</strain>
    </source>
</reference>
<keyword evidence="3" id="KW-0540">Nuclease</keyword>
<organism evidence="8 9">
    <name type="scientific">Xenorhabdus griffiniae</name>
    <dbReference type="NCBI Taxonomy" id="351672"/>
    <lineage>
        <taxon>Bacteria</taxon>
        <taxon>Pseudomonadati</taxon>
        <taxon>Pseudomonadota</taxon>
        <taxon>Gammaproteobacteria</taxon>
        <taxon>Enterobacterales</taxon>
        <taxon>Morganellaceae</taxon>
        <taxon>Xenorhabdus</taxon>
    </lineage>
</organism>
<evidence type="ECO:0000256" key="6">
    <source>
        <dbReference type="ARBA" id="ARBA00022884"/>
    </source>
</evidence>
<evidence type="ECO:0000313" key="9">
    <source>
        <dbReference type="Proteomes" id="UP001300348"/>
    </source>
</evidence>
<evidence type="ECO:0000256" key="4">
    <source>
        <dbReference type="ARBA" id="ARBA00022759"/>
    </source>
</evidence>
<keyword evidence="4" id="KW-0255">Endonuclease</keyword>
<dbReference type="InterPro" id="IPR012933">
    <property type="entry name" value="HicA_mRNA_interferase"/>
</dbReference>
<dbReference type="Pfam" id="PF07927">
    <property type="entry name" value="HicA_toxin"/>
    <property type="match status" value="1"/>
</dbReference>
<protein>
    <submittedName>
        <fullName evidence="8">Type II toxin-antitoxin system HicA family toxin</fullName>
    </submittedName>
</protein>
<sequence>MKQSEFRRWLESQGVIIKNGKNHLILFNGDARSAMPRHPSKEINEKLRLSILKQLKLK</sequence>
<keyword evidence="5" id="KW-0378">Hydrolase</keyword>
<keyword evidence="6" id="KW-0694">RNA-binding</keyword>
<dbReference type="RefSeq" id="WP_099143265.1">
    <property type="nucleotide sequence ID" value="NZ_CAWPOC010000069.1"/>
</dbReference>
<gene>
    <name evidence="8" type="ORF">QL112_006225</name>
</gene>
<dbReference type="InterPro" id="IPR038570">
    <property type="entry name" value="HicA_sf"/>
</dbReference>
<accession>A0ABY9XLF9</accession>
<proteinExistence type="inferred from homology"/>
<keyword evidence="9" id="KW-1185">Reference proteome</keyword>
<comment type="similarity">
    <text evidence="1">Belongs to the HicA mRNA interferase family.</text>
</comment>
<evidence type="ECO:0000313" key="8">
    <source>
        <dbReference type="EMBL" id="WNH03292.1"/>
    </source>
</evidence>
<evidence type="ECO:0000256" key="3">
    <source>
        <dbReference type="ARBA" id="ARBA00022722"/>
    </source>
</evidence>
<keyword evidence="2" id="KW-1277">Toxin-antitoxin system</keyword>
<dbReference type="EMBL" id="CP133647">
    <property type="protein sequence ID" value="WNH03292.1"/>
    <property type="molecule type" value="Genomic_DNA"/>
</dbReference>
<name>A0ABY9XLF9_9GAMM</name>
<dbReference type="GeneID" id="88855136"/>
<keyword evidence="7" id="KW-0346">Stress response</keyword>
<evidence type="ECO:0000256" key="1">
    <source>
        <dbReference type="ARBA" id="ARBA00006620"/>
    </source>
</evidence>
<dbReference type="Gene3D" id="3.30.920.30">
    <property type="entry name" value="Hypothetical protein"/>
    <property type="match status" value="1"/>
</dbReference>
<dbReference type="Proteomes" id="UP001300348">
    <property type="component" value="Chromosome"/>
</dbReference>